<feature type="domain" description="Carbamoyltransferase C-terminal" evidence="3">
    <location>
        <begin position="90"/>
        <end position="254"/>
    </location>
</feature>
<protein>
    <recommendedName>
        <fullName evidence="6">Carbamoyltransferase</fullName>
    </recommendedName>
</protein>
<evidence type="ECO:0000313" key="4">
    <source>
        <dbReference type="EMBL" id="MBD2615682.1"/>
    </source>
</evidence>
<evidence type="ECO:0000256" key="1">
    <source>
        <dbReference type="ARBA" id="ARBA00006129"/>
    </source>
</evidence>
<organism evidence="4 5">
    <name type="scientific">Nostoc punctiforme FACHB-252</name>
    <dbReference type="NCBI Taxonomy" id="1357509"/>
    <lineage>
        <taxon>Bacteria</taxon>
        <taxon>Bacillati</taxon>
        <taxon>Cyanobacteriota</taxon>
        <taxon>Cyanophyceae</taxon>
        <taxon>Nostocales</taxon>
        <taxon>Nostocaceae</taxon>
        <taxon>Nostoc</taxon>
    </lineage>
</organism>
<evidence type="ECO:0008006" key="6">
    <source>
        <dbReference type="Google" id="ProtNLM"/>
    </source>
</evidence>
<dbReference type="RefSeq" id="WP_190952283.1">
    <property type="nucleotide sequence ID" value="NZ_JACJTC010000029.1"/>
</dbReference>
<dbReference type="PANTHER" id="PTHR34847">
    <property type="entry name" value="NODULATION PROTEIN U"/>
    <property type="match status" value="1"/>
</dbReference>
<sequence>MLVLGISGGLELVHENIYGFETSGHDSACVLIKDGKVVFAIEEERLNRIKHTNKFPTQSLHFCLKKHGIKLQDIDLIAYYFAKHNFDLLVVAWVQGRSEFGPRALGNRSILADPRPEENKERINKMIKKREGYRPFAPSVLEEEVDEFFEVPPHQKQFPFMVFVVNVREEKRKLLGAVTHIDGTARIQTVSRETNEKYYDLIQSFKKFVGVPVLLNTSFNNNVEPIVDSVQDAVVCFLTTELDYLVVGEYLVKKKEVSWKNYLSLKISLPPPPHISLHQVKKLDSDRKFNNFFCIGNSYDRNFQLGISSKVFRILMLANSEKTVESLLQEDGETDERKAQGILEEIMELWSQRLILLCP</sequence>
<dbReference type="Pfam" id="PF16861">
    <property type="entry name" value="Carbam_trans_C"/>
    <property type="match status" value="1"/>
</dbReference>
<accession>A0ABR8HK00</accession>
<evidence type="ECO:0000259" key="3">
    <source>
        <dbReference type="Pfam" id="PF16861"/>
    </source>
</evidence>
<proteinExistence type="inferred from homology"/>
<dbReference type="Pfam" id="PF02543">
    <property type="entry name" value="Carbam_trans_N"/>
    <property type="match status" value="1"/>
</dbReference>
<dbReference type="PANTHER" id="PTHR34847:SF1">
    <property type="entry name" value="NODULATION PROTEIN U"/>
    <property type="match status" value="1"/>
</dbReference>
<dbReference type="EMBL" id="JACJTC010000029">
    <property type="protein sequence ID" value="MBD2615682.1"/>
    <property type="molecule type" value="Genomic_DNA"/>
</dbReference>
<keyword evidence="5" id="KW-1185">Reference proteome</keyword>
<comment type="similarity">
    <text evidence="1">Belongs to the NodU/CmcH family.</text>
</comment>
<dbReference type="InterPro" id="IPR031730">
    <property type="entry name" value="Carbam_trans_C"/>
</dbReference>
<dbReference type="Proteomes" id="UP000606396">
    <property type="component" value="Unassembled WGS sequence"/>
</dbReference>
<gene>
    <name evidence="4" type="ORF">H6G94_31275</name>
</gene>
<comment type="caution">
    <text evidence="4">The sequence shown here is derived from an EMBL/GenBank/DDBJ whole genome shotgun (WGS) entry which is preliminary data.</text>
</comment>
<reference evidence="4 5" key="1">
    <citation type="journal article" date="2020" name="ISME J.">
        <title>Comparative genomics reveals insights into cyanobacterial evolution and habitat adaptation.</title>
        <authorList>
            <person name="Chen M.Y."/>
            <person name="Teng W.K."/>
            <person name="Zhao L."/>
            <person name="Hu C.X."/>
            <person name="Zhou Y.K."/>
            <person name="Han B.P."/>
            <person name="Song L.R."/>
            <person name="Shu W.S."/>
        </authorList>
    </citation>
    <scope>NUCLEOTIDE SEQUENCE [LARGE SCALE GENOMIC DNA]</scope>
    <source>
        <strain evidence="4 5">FACHB-252</strain>
    </source>
</reference>
<dbReference type="InterPro" id="IPR003696">
    <property type="entry name" value="Carbtransf_dom"/>
</dbReference>
<name>A0ABR8HK00_NOSPU</name>
<evidence type="ECO:0000259" key="2">
    <source>
        <dbReference type="Pfam" id="PF02543"/>
    </source>
</evidence>
<feature type="domain" description="Carbamoyltransferase" evidence="2">
    <location>
        <begin position="17"/>
        <end position="80"/>
    </location>
</feature>
<dbReference type="InterPro" id="IPR051338">
    <property type="entry name" value="NodU/CmcH_Carbamoyltrnsfr"/>
</dbReference>
<dbReference type="Gene3D" id="3.90.870.20">
    <property type="entry name" value="Carbamoyltransferase, C-terminal domain"/>
    <property type="match status" value="1"/>
</dbReference>
<evidence type="ECO:0000313" key="5">
    <source>
        <dbReference type="Proteomes" id="UP000606396"/>
    </source>
</evidence>
<dbReference type="InterPro" id="IPR038152">
    <property type="entry name" value="Carbam_trans_C_sf"/>
</dbReference>